<accession>A0AB40CTE8</accession>
<comment type="similarity">
    <text evidence="2">Belongs to the cytochrome P450 family.</text>
</comment>
<dbReference type="InterPro" id="IPR001128">
    <property type="entry name" value="Cyt_P450"/>
</dbReference>
<dbReference type="RefSeq" id="XP_039143370.1">
    <property type="nucleotide sequence ID" value="XM_039287436.1"/>
</dbReference>
<keyword evidence="9" id="KW-0503">Monooxygenase</keyword>
<organism evidence="11 12">
    <name type="scientific">Dioscorea cayennensis subsp. rotundata</name>
    <name type="common">White Guinea yam</name>
    <name type="synonym">Dioscorea rotundata</name>
    <dbReference type="NCBI Taxonomy" id="55577"/>
    <lineage>
        <taxon>Eukaryota</taxon>
        <taxon>Viridiplantae</taxon>
        <taxon>Streptophyta</taxon>
        <taxon>Embryophyta</taxon>
        <taxon>Tracheophyta</taxon>
        <taxon>Spermatophyta</taxon>
        <taxon>Magnoliopsida</taxon>
        <taxon>Liliopsida</taxon>
        <taxon>Dioscoreales</taxon>
        <taxon>Dioscoreaceae</taxon>
        <taxon>Dioscorea</taxon>
    </lineage>
</organism>
<evidence type="ECO:0000256" key="10">
    <source>
        <dbReference type="ARBA" id="ARBA00023136"/>
    </source>
</evidence>
<evidence type="ECO:0000256" key="5">
    <source>
        <dbReference type="ARBA" id="ARBA00022723"/>
    </source>
</evidence>
<keyword evidence="7" id="KW-0560">Oxidoreductase</keyword>
<keyword evidence="10" id="KW-0472">Membrane</keyword>
<keyword evidence="5" id="KW-0479">Metal-binding</keyword>
<gene>
    <name evidence="12" type="primary">LOC120280565</name>
</gene>
<evidence type="ECO:0000313" key="12">
    <source>
        <dbReference type="RefSeq" id="XP_039143370.1"/>
    </source>
</evidence>
<keyword evidence="6" id="KW-1133">Transmembrane helix</keyword>
<dbReference type="GO" id="GO:0020037">
    <property type="term" value="F:heme binding"/>
    <property type="evidence" value="ECO:0007669"/>
    <property type="project" value="InterPro"/>
</dbReference>
<evidence type="ECO:0000256" key="6">
    <source>
        <dbReference type="ARBA" id="ARBA00022989"/>
    </source>
</evidence>
<evidence type="ECO:0000256" key="4">
    <source>
        <dbReference type="ARBA" id="ARBA00022692"/>
    </source>
</evidence>
<dbReference type="GO" id="GO:0006629">
    <property type="term" value="P:lipid metabolic process"/>
    <property type="evidence" value="ECO:0007669"/>
    <property type="project" value="UniProtKB-ARBA"/>
</dbReference>
<keyword evidence="4" id="KW-0812">Transmembrane</keyword>
<dbReference type="GO" id="GO:0004497">
    <property type="term" value="F:monooxygenase activity"/>
    <property type="evidence" value="ECO:0007669"/>
    <property type="project" value="UniProtKB-KW"/>
</dbReference>
<dbReference type="Proteomes" id="UP001515500">
    <property type="component" value="Chromosome 17"/>
</dbReference>
<evidence type="ECO:0000256" key="3">
    <source>
        <dbReference type="ARBA" id="ARBA00022617"/>
    </source>
</evidence>
<protein>
    <submittedName>
        <fullName evidence="12">Cytochrome P450 CYP72A219-like</fullName>
    </submittedName>
</protein>
<keyword evidence="3" id="KW-0349">Heme</keyword>
<evidence type="ECO:0000256" key="9">
    <source>
        <dbReference type="ARBA" id="ARBA00023033"/>
    </source>
</evidence>
<name>A0AB40CTE8_DIOCR</name>
<dbReference type="AlphaFoldDB" id="A0AB40CTE8"/>
<evidence type="ECO:0000256" key="8">
    <source>
        <dbReference type="ARBA" id="ARBA00023004"/>
    </source>
</evidence>
<dbReference type="GeneID" id="120280565"/>
<dbReference type="Gene3D" id="1.10.630.10">
    <property type="entry name" value="Cytochrome P450"/>
    <property type="match status" value="1"/>
</dbReference>
<proteinExistence type="inferred from homology"/>
<dbReference type="SUPFAM" id="SSF48264">
    <property type="entry name" value="Cytochrome P450"/>
    <property type="match status" value="1"/>
</dbReference>
<dbReference type="PANTHER" id="PTHR24282:SF148">
    <property type="entry name" value="CYTOCHROME P450 72A15-LIKE"/>
    <property type="match status" value="1"/>
</dbReference>
<evidence type="ECO:0000256" key="7">
    <source>
        <dbReference type="ARBA" id="ARBA00023002"/>
    </source>
</evidence>
<comment type="subcellular location">
    <subcellularLocation>
        <location evidence="1">Membrane</location>
    </subcellularLocation>
</comment>
<reference evidence="12" key="1">
    <citation type="submission" date="2025-08" db="UniProtKB">
        <authorList>
            <consortium name="RefSeq"/>
        </authorList>
    </citation>
    <scope>IDENTIFICATION</scope>
</reference>
<evidence type="ECO:0000256" key="2">
    <source>
        <dbReference type="ARBA" id="ARBA00010617"/>
    </source>
</evidence>
<dbReference type="InterPro" id="IPR050665">
    <property type="entry name" value="Cytochrome_P450_Monooxygen"/>
</dbReference>
<keyword evidence="8" id="KW-0408">Iron</keyword>
<dbReference type="GO" id="GO:0005506">
    <property type="term" value="F:iron ion binding"/>
    <property type="evidence" value="ECO:0007669"/>
    <property type="project" value="InterPro"/>
</dbReference>
<dbReference type="GO" id="GO:0016020">
    <property type="term" value="C:membrane"/>
    <property type="evidence" value="ECO:0007669"/>
    <property type="project" value="UniProtKB-SubCell"/>
</dbReference>
<dbReference type="InterPro" id="IPR036396">
    <property type="entry name" value="Cyt_P450_sf"/>
</dbReference>
<keyword evidence="11" id="KW-1185">Reference proteome</keyword>
<evidence type="ECO:0000313" key="11">
    <source>
        <dbReference type="Proteomes" id="UP001515500"/>
    </source>
</evidence>
<evidence type="ECO:0000256" key="1">
    <source>
        <dbReference type="ARBA" id="ARBA00004370"/>
    </source>
</evidence>
<dbReference type="Pfam" id="PF00067">
    <property type="entry name" value="p450"/>
    <property type="match status" value="1"/>
</dbReference>
<sequence>MMREILFNRPGHLIQQKSNPLTKLLATGISSLDGEAWAQRRKLINHAFHLDKLKEMVPAFQISCIGLEERWEKLVSTKGCYELDIWPEFQNLTGDVIWRSAFGSSFEEGKRIFELQKEQTLLVIEAARSIYLPGLRFLPTAKNKRRTLIDKQVKRILREISTRS</sequence>
<dbReference type="PANTHER" id="PTHR24282">
    <property type="entry name" value="CYTOCHROME P450 FAMILY MEMBER"/>
    <property type="match status" value="1"/>
</dbReference>
<dbReference type="GO" id="GO:0016705">
    <property type="term" value="F:oxidoreductase activity, acting on paired donors, with incorporation or reduction of molecular oxygen"/>
    <property type="evidence" value="ECO:0007669"/>
    <property type="project" value="InterPro"/>
</dbReference>